<feature type="domain" description="Response regulatory" evidence="7">
    <location>
        <begin position="274"/>
        <end position="395"/>
    </location>
</feature>
<dbReference type="InterPro" id="IPR016032">
    <property type="entry name" value="Sig_transdc_resp-reg_C-effctor"/>
</dbReference>
<dbReference type="InterPro" id="IPR011990">
    <property type="entry name" value="TPR-like_helical_dom_sf"/>
</dbReference>
<feature type="DNA-binding region" description="OmpR/PhoB-type" evidence="6">
    <location>
        <begin position="1"/>
        <end position="99"/>
    </location>
</feature>
<dbReference type="EMBL" id="JAHBAY010000016">
    <property type="protein sequence ID" value="MBT0773256.1"/>
    <property type="molecule type" value="Genomic_DNA"/>
</dbReference>
<dbReference type="Pfam" id="PF03704">
    <property type="entry name" value="BTAD"/>
    <property type="match status" value="1"/>
</dbReference>
<organism evidence="9 10">
    <name type="scientific">Kineosporia corallincola</name>
    <dbReference type="NCBI Taxonomy" id="2835133"/>
    <lineage>
        <taxon>Bacteria</taxon>
        <taxon>Bacillati</taxon>
        <taxon>Actinomycetota</taxon>
        <taxon>Actinomycetes</taxon>
        <taxon>Kineosporiales</taxon>
        <taxon>Kineosporiaceae</taxon>
        <taxon>Kineosporia</taxon>
    </lineage>
</organism>
<dbReference type="InterPro" id="IPR001789">
    <property type="entry name" value="Sig_transdc_resp-reg_receiver"/>
</dbReference>
<dbReference type="SUPFAM" id="SSF46894">
    <property type="entry name" value="C-terminal effector domain of the bipartite response regulators"/>
    <property type="match status" value="1"/>
</dbReference>
<evidence type="ECO:0000313" key="9">
    <source>
        <dbReference type="EMBL" id="MBT0773256.1"/>
    </source>
</evidence>
<evidence type="ECO:0000259" key="8">
    <source>
        <dbReference type="PROSITE" id="PS51755"/>
    </source>
</evidence>
<comment type="caution">
    <text evidence="9">The sequence shown here is derived from an EMBL/GenBank/DDBJ whole genome shotgun (WGS) entry which is preliminary data.</text>
</comment>
<dbReference type="InterPro" id="IPR036388">
    <property type="entry name" value="WH-like_DNA-bd_sf"/>
</dbReference>
<dbReference type="Gene3D" id="1.10.10.10">
    <property type="entry name" value="Winged helix-like DNA-binding domain superfamily/Winged helix DNA-binding domain"/>
    <property type="match status" value="1"/>
</dbReference>
<evidence type="ECO:0000256" key="4">
    <source>
        <dbReference type="ARBA" id="ARBA00023163"/>
    </source>
</evidence>
<keyword evidence="2" id="KW-0805">Transcription regulation</keyword>
<dbReference type="PANTHER" id="PTHR35807">
    <property type="entry name" value="TRANSCRIPTIONAL REGULATOR REDD-RELATED"/>
    <property type="match status" value="1"/>
</dbReference>
<comment type="similarity">
    <text evidence="1">Belongs to the AfsR/DnrI/RedD regulatory family.</text>
</comment>
<evidence type="ECO:0000256" key="1">
    <source>
        <dbReference type="ARBA" id="ARBA00005820"/>
    </source>
</evidence>
<dbReference type="InterPro" id="IPR051677">
    <property type="entry name" value="AfsR-DnrI-RedD_regulator"/>
</dbReference>
<keyword evidence="3 6" id="KW-0238">DNA-binding</keyword>
<dbReference type="SUPFAM" id="SSF52172">
    <property type="entry name" value="CheY-like"/>
    <property type="match status" value="1"/>
</dbReference>
<dbReference type="SUPFAM" id="SSF48452">
    <property type="entry name" value="TPR-like"/>
    <property type="match status" value="1"/>
</dbReference>
<evidence type="ECO:0000256" key="3">
    <source>
        <dbReference type="ARBA" id="ARBA00023125"/>
    </source>
</evidence>
<dbReference type="PROSITE" id="PS50110">
    <property type="entry name" value="RESPONSE_REGULATORY"/>
    <property type="match status" value="1"/>
</dbReference>
<evidence type="ECO:0000256" key="2">
    <source>
        <dbReference type="ARBA" id="ARBA00023015"/>
    </source>
</evidence>
<keyword evidence="4" id="KW-0804">Transcription</keyword>
<dbReference type="SMART" id="SM00862">
    <property type="entry name" value="Trans_reg_C"/>
    <property type="match status" value="1"/>
</dbReference>
<feature type="domain" description="OmpR/PhoB-type" evidence="8">
    <location>
        <begin position="1"/>
        <end position="99"/>
    </location>
</feature>
<dbReference type="SMART" id="SM00448">
    <property type="entry name" value="REC"/>
    <property type="match status" value="1"/>
</dbReference>
<dbReference type="Pfam" id="PF00486">
    <property type="entry name" value="Trans_reg_C"/>
    <property type="match status" value="1"/>
</dbReference>
<dbReference type="PANTHER" id="PTHR35807:SF1">
    <property type="entry name" value="TRANSCRIPTIONAL REGULATOR REDD"/>
    <property type="match status" value="1"/>
</dbReference>
<dbReference type="Gene3D" id="1.25.40.10">
    <property type="entry name" value="Tetratricopeptide repeat domain"/>
    <property type="match status" value="1"/>
</dbReference>
<dbReference type="InterPro" id="IPR005158">
    <property type="entry name" value="BTAD"/>
</dbReference>
<accession>A0ABS5TQ90</accession>
<reference evidence="9 10" key="1">
    <citation type="submission" date="2021-05" db="EMBL/GenBank/DDBJ databases">
        <title>Kineosporia and Streptomyces sp. nov. two new marine actinobacteria isolated from Coral.</title>
        <authorList>
            <person name="Buangrab K."/>
            <person name="Sutthacheep M."/>
            <person name="Yeemin T."/>
            <person name="Harunari E."/>
            <person name="Igarashi Y."/>
            <person name="Kanchanasin P."/>
            <person name="Tanasupawat S."/>
            <person name="Phongsopitanun W."/>
        </authorList>
    </citation>
    <scope>NUCLEOTIDE SEQUENCE [LARGE SCALE GENOMIC DNA]</scope>
    <source>
        <strain evidence="9 10">J2-2</strain>
    </source>
</reference>
<evidence type="ECO:0000256" key="5">
    <source>
        <dbReference type="PROSITE-ProRule" id="PRU00169"/>
    </source>
</evidence>
<dbReference type="SMART" id="SM01043">
    <property type="entry name" value="BTAD"/>
    <property type="match status" value="1"/>
</dbReference>
<name>A0ABS5TQ90_9ACTN</name>
<keyword evidence="10" id="KW-1185">Reference proteome</keyword>
<evidence type="ECO:0000313" key="10">
    <source>
        <dbReference type="Proteomes" id="UP001197247"/>
    </source>
</evidence>
<dbReference type="PROSITE" id="PS51755">
    <property type="entry name" value="OMPR_PHOB"/>
    <property type="match status" value="1"/>
</dbReference>
<gene>
    <name evidence="9" type="ORF">KIH74_30205</name>
</gene>
<dbReference type="CDD" id="cd15831">
    <property type="entry name" value="BTAD"/>
    <property type="match status" value="1"/>
</dbReference>
<dbReference type="RefSeq" id="WP_214159795.1">
    <property type="nucleotide sequence ID" value="NZ_JAHBAY010000016.1"/>
</dbReference>
<evidence type="ECO:0000259" key="7">
    <source>
        <dbReference type="PROSITE" id="PS50110"/>
    </source>
</evidence>
<dbReference type="InterPro" id="IPR011006">
    <property type="entry name" value="CheY-like_superfamily"/>
</dbReference>
<sequence length="452" mass="48498">MTLDFRLLGRVEVRRDGEPVDIGGPKQRAVLASLLMRPRRVVPVEQLIDDLWPERPPARAVATVQVFVSQLRRALEPGRSRGQTATVLVTASPGYLLDVDPATVDAHRLTDLVTRGRAARDAGEPARAAELLAGAERLWQGPPLADVPDTPFVRTTAAGLTELRLGAADDRADAELALGRHAALIAELEQRAHRHPLRERVREQLMLALYRCGRQVEALAVYRATHQTLCRDLGLEPGVRLRDLEQAILRQDPALTWRPDPQLPAPRAGGDPGRVLVVDDTAINRKLLATAVTNLGHRAETAPDGHRALEMLREAGGAAGGFDVVLLDLLMPVLDGYATLAQIKADPALASVPVIMVSAVPELESVVRCIELGAVDYLPKPYSSALLKARLHASLHARRSATERESVLHNEIAALRAQVGSARAVSARVAGAQVTGAQVGSAQVVGAVPDGP</sequence>
<dbReference type="Proteomes" id="UP001197247">
    <property type="component" value="Unassembled WGS sequence"/>
</dbReference>
<keyword evidence="5" id="KW-0597">Phosphoprotein</keyword>
<dbReference type="Pfam" id="PF00072">
    <property type="entry name" value="Response_reg"/>
    <property type="match status" value="1"/>
</dbReference>
<protein>
    <submittedName>
        <fullName evidence="9">Response regulator</fullName>
    </submittedName>
</protein>
<dbReference type="InterPro" id="IPR001867">
    <property type="entry name" value="OmpR/PhoB-type_DNA-bd"/>
</dbReference>
<evidence type="ECO:0000256" key="6">
    <source>
        <dbReference type="PROSITE-ProRule" id="PRU01091"/>
    </source>
</evidence>
<feature type="modified residue" description="4-aspartylphosphate" evidence="5">
    <location>
        <position position="328"/>
    </location>
</feature>
<proteinExistence type="inferred from homology"/>
<dbReference type="Gene3D" id="3.40.50.2300">
    <property type="match status" value="1"/>
</dbReference>